<reference evidence="1 2" key="1">
    <citation type="submission" date="2024-05" db="EMBL/GenBank/DDBJ databases">
        <title>Genome Sequence and Characterization of the New Strain Purple Sulfur Bacterium of Genus Thioalkalicoccus.</title>
        <authorList>
            <person name="Bryantseva I.A."/>
            <person name="Kyndt J.A."/>
            <person name="Imhoff J.F."/>
        </authorList>
    </citation>
    <scope>NUCLEOTIDE SEQUENCE [LARGE SCALE GENOMIC DNA]</scope>
    <source>
        <strain evidence="1 2">Um2</strain>
    </source>
</reference>
<gene>
    <name evidence="1" type="ORF">ABC977_15085</name>
</gene>
<organism evidence="1 2">
    <name type="scientific">Thioalkalicoccus limnaeus</name>
    <dbReference type="NCBI Taxonomy" id="120681"/>
    <lineage>
        <taxon>Bacteria</taxon>
        <taxon>Pseudomonadati</taxon>
        <taxon>Pseudomonadota</taxon>
        <taxon>Gammaproteobacteria</taxon>
        <taxon>Chromatiales</taxon>
        <taxon>Chromatiaceae</taxon>
        <taxon>Thioalkalicoccus</taxon>
    </lineage>
</organism>
<dbReference type="RefSeq" id="WP_369668115.1">
    <property type="nucleotide sequence ID" value="NZ_JBDKXB010000027.1"/>
</dbReference>
<dbReference type="EMBL" id="JBDKXB010000027">
    <property type="protein sequence ID" value="MEY6433728.1"/>
    <property type="molecule type" value="Genomic_DNA"/>
</dbReference>
<proteinExistence type="predicted"/>
<dbReference type="InterPro" id="IPR025460">
    <property type="entry name" value="DUF4280"/>
</dbReference>
<sequence length="129" mass="12738">MGKLVVSGASLSCSQGLSPGSLITTGQASSKARDKLVATIMDFAPLTNITSFGMCNTQSNPAVAAATTAANGAHTPAPCIPAVASPWTSGSSRVSLNGMPALTDDSTCQCSYGGQVSIDDPGQTGAEGD</sequence>
<dbReference type="Pfam" id="PF14107">
    <property type="entry name" value="DUF4280"/>
    <property type="match status" value="1"/>
</dbReference>
<comment type="caution">
    <text evidence="1">The sequence shown here is derived from an EMBL/GenBank/DDBJ whole genome shotgun (WGS) entry which is preliminary data.</text>
</comment>
<accession>A0ABV4BGR0</accession>
<evidence type="ECO:0000313" key="2">
    <source>
        <dbReference type="Proteomes" id="UP001564408"/>
    </source>
</evidence>
<name>A0ABV4BGR0_9GAMM</name>
<protein>
    <submittedName>
        <fullName evidence="1">DUF4280 domain-containing protein</fullName>
    </submittedName>
</protein>
<dbReference type="Proteomes" id="UP001564408">
    <property type="component" value="Unassembled WGS sequence"/>
</dbReference>
<keyword evidence="2" id="KW-1185">Reference proteome</keyword>
<evidence type="ECO:0000313" key="1">
    <source>
        <dbReference type="EMBL" id="MEY6433728.1"/>
    </source>
</evidence>